<dbReference type="Pfam" id="PF18297">
    <property type="entry name" value="NFACT-R_2"/>
    <property type="match status" value="1"/>
</dbReference>
<dbReference type="Gene3D" id="3.40.50.620">
    <property type="entry name" value="HUPs"/>
    <property type="match status" value="1"/>
</dbReference>
<evidence type="ECO:0000313" key="3">
    <source>
        <dbReference type="Proteomes" id="UP000264062"/>
    </source>
</evidence>
<sequence length="293" mass="33735">MRRALHLFSGGLDSILSYKILQESNIDVEAVYFETPFFPSAGAVEFGRLNGIKVRIINIFPEYINLIKSPKYGYGKNLNPCIDCHAMMINRALKILEEENFDFVSTGEVLGQRPMSQTKGGFKKQETLLERRDVVFRVLSQDDSINKEIYKGIPKIRIIGRERIIQIQMAKERGITKYQTPSGGCYLTYKEYSAKARGLLKKNFLEERYFYMIKRGRFVEFENAVAVIGRDEFDNTALLEMRQNEDALQIESGKGPVSLIIGRLNEIEKDRLKEILLSYSKKRSDEKDLICSI</sequence>
<evidence type="ECO:0000259" key="1">
    <source>
        <dbReference type="Pfam" id="PF18297"/>
    </source>
</evidence>
<accession>A0A350H9E9</accession>
<dbReference type="AlphaFoldDB" id="A0A350H9E9"/>
<name>A0A350H9E9_UNCW3</name>
<protein>
    <recommendedName>
        <fullName evidence="1">NFACT protein RNA binding domain-containing protein</fullName>
    </recommendedName>
</protein>
<dbReference type="InterPro" id="IPR014729">
    <property type="entry name" value="Rossmann-like_a/b/a_fold"/>
</dbReference>
<proteinExistence type="predicted"/>
<evidence type="ECO:0000313" key="2">
    <source>
        <dbReference type="EMBL" id="HAV92165.1"/>
    </source>
</evidence>
<comment type="caution">
    <text evidence="2">The sequence shown here is derived from an EMBL/GenBank/DDBJ whole genome shotgun (WGS) entry which is preliminary data.</text>
</comment>
<gene>
    <name evidence="2" type="ORF">DCW38_03175</name>
</gene>
<reference evidence="2 3" key="1">
    <citation type="journal article" date="2018" name="Nat. Biotechnol.">
        <title>A standardized bacterial taxonomy based on genome phylogeny substantially revises the tree of life.</title>
        <authorList>
            <person name="Parks D.H."/>
            <person name="Chuvochina M."/>
            <person name="Waite D.W."/>
            <person name="Rinke C."/>
            <person name="Skarshewski A."/>
            <person name="Chaumeil P.A."/>
            <person name="Hugenholtz P."/>
        </authorList>
    </citation>
    <scope>NUCLEOTIDE SEQUENCE [LARGE SCALE GENOMIC DNA]</scope>
    <source>
        <strain evidence="2">UBA9956</strain>
    </source>
</reference>
<dbReference type="Proteomes" id="UP000264062">
    <property type="component" value="Unassembled WGS sequence"/>
</dbReference>
<dbReference type="SUPFAM" id="SSF52402">
    <property type="entry name" value="Adenine nucleotide alpha hydrolases-like"/>
    <property type="match status" value="1"/>
</dbReference>
<dbReference type="EMBL" id="DMZY01000094">
    <property type="protein sequence ID" value="HAV92165.1"/>
    <property type="molecule type" value="Genomic_DNA"/>
</dbReference>
<dbReference type="InterPro" id="IPR059101">
    <property type="entry name" value="NFACT-R_2"/>
</dbReference>
<organism evidence="2 3">
    <name type="scientific">candidate division WOR-3 bacterium</name>
    <dbReference type="NCBI Taxonomy" id="2052148"/>
    <lineage>
        <taxon>Bacteria</taxon>
        <taxon>Bacteria division WOR-3</taxon>
    </lineage>
</organism>
<feature type="domain" description="NFACT protein RNA binding" evidence="1">
    <location>
        <begin position="222"/>
        <end position="286"/>
    </location>
</feature>